<keyword evidence="4 10" id="KW-0547">Nucleotide-binding</keyword>
<dbReference type="InterPro" id="IPR019821">
    <property type="entry name" value="Kinesin_motor_CS"/>
</dbReference>
<keyword evidence="11" id="KW-0175">Coiled coil</keyword>
<feature type="coiled-coil region" evidence="11">
    <location>
        <begin position="335"/>
        <end position="448"/>
    </location>
</feature>
<evidence type="ECO:0000256" key="4">
    <source>
        <dbReference type="ARBA" id="ARBA00022741"/>
    </source>
</evidence>
<feature type="domain" description="T-SNARE coiled-coil homology" evidence="13">
    <location>
        <begin position="383"/>
        <end position="445"/>
    </location>
</feature>
<evidence type="ECO:0000256" key="8">
    <source>
        <dbReference type="ARBA" id="ARBA00034704"/>
    </source>
</evidence>
<proteinExistence type="inferred from homology"/>
<dbReference type="OrthoDB" id="3176171at2759"/>
<evidence type="ECO:0000256" key="11">
    <source>
        <dbReference type="SAM" id="Coils"/>
    </source>
</evidence>
<name>A0A2G8L0E6_STIJA</name>
<keyword evidence="5 10" id="KW-0067">ATP-binding</keyword>
<evidence type="ECO:0000256" key="9">
    <source>
        <dbReference type="PROSITE-ProRule" id="PRU00283"/>
    </source>
</evidence>
<dbReference type="GO" id="GO:0005634">
    <property type="term" value="C:nucleus"/>
    <property type="evidence" value="ECO:0007669"/>
    <property type="project" value="TreeGrafter"/>
</dbReference>
<dbReference type="GO" id="GO:0008017">
    <property type="term" value="F:microtubule binding"/>
    <property type="evidence" value="ECO:0007669"/>
    <property type="project" value="InterPro"/>
</dbReference>
<keyword evidence="3 10" id="KW-0493">Microtubule</keyword>
<evidence type="ECO:0000256" key="6">
    <source>
        <dbReference type="ARBA" id="ARBA00023175"/>
    </source>
</evidence>
<dbReference type="InterPro" id="IPR001752">
    <property type="entry name" value="Kinesin_motor_dom"/>
</dbReference>
<evidence type="ECO:0000259" key="12">
    <source>
        <dbReference type="PROSITE" id="PS50067"/>
    </source>
</evidence>
<evidence type="ECO:0000256" key="7">
    <source>
        <dbReference type="ARBA" id="ARBA00023212"/>
    </source>
</evidence>
<comment type="similarity">
    <text evidence="8">Belongs to the TRAFAC class myosin-kinesin ATPase superfamily. Kinesin family. KIN-5/BimC subfamily.</text>
</comment>
<dbReference type="EMBL" id="MRZV01000275">
    <property type="protein sequence ID" value="PIK53711.1"/>
    <property type="molecule type" value="Genomic_DNA"/>
</dbReference>
<dbReference type="SUPFAM" id="SSF52540">
    <property type="entry name" value="P-loop containing nucleoside triphosphate hydrolases"/>
    <property type="match status" value="1"/>
</dbReference>
<dbReference type="InterPro" id="IPR047149">
    <property type="entry name" value="KIF11-like"/>
</dbReference>
<keyword evidence="15" id="KW-1185">Reference proteome</keyword>
<evidence type="ECO:0000256" key="5">
    <source>
        <dbReference type="ARBA" id="ARBA00022840"/>
    </source>
</evidence>
<comment type="caution">
    <text evidence="9">Lacks conserved residue(s) required for the propagation of feature annotation.</text>
</comment>
<dbReference type="GO" id="GO:0005524">
    <property type="term" value="F:ATP binding"/>
    <property type="evidence" value="ECO:0007669"/>
    <property type="project" value="UniProtKB-KW"/>
</dbReference>
<dbReference type="CDD" id="cd01364">
    <property type="entry name" value="KISc_BimC_Eg5"/>
    <property type="match status" value="1"/>
</dbReference>
<accession>A0A2G8L0E6</accession>
<evidence type="ECO:0000259" key="13">
    <source>
        <dbReference type="PROSITE" id="PS50192"/>
    </source>
</evidence>
<feature type="domain" description="Kinesin motor" evidence="12">
    <location>
        <begin position="12"/>
        <end position="326"/>
    </location>
</feature>
<dbReference type="InterPro" id="IPR036961">
    <property type="entry name" value="Kinesin_motor_dom_sf"/>
</dbReference>
<dbReference type="PROSITE" id="PS00411">
    <property type="entry name" value="KINESIN_MOTOR_1"/>
    <property type="match status" value="1"/>
</dbReference>
<dbReference type="Pfam" id="PF00225">
    <property type="entry name" value="Kinesin"/>
    <property type="match status" value="1"/>
</dbReference>
<dbReference type="InterPro" id="IPR047241">
    <property type="entry name" value="KIF11-like_kin_motor_dom"/>
</dbReference>
<dbReference type="PANTHER" id="PTHR47970:SF12">
    <property type="entry name" value="KINESIN FAMILY MEMBER 11"/>
    <property type="match status" value="1"/>
</dbReference>
<dbReference type="GO" id="GO:0090307">
    <property type="term" value="P:mitotic spindle assembly"/>
    <property type="evidence" value="ECO:0007669"/>
    <property type="project" value="TreeGrafter"/>
</dbReference>
<dbReference type="GO" id="GO:0005876">
    <property type="term" value="C:spindle microtubule"/>
    <property type="evidence" value="ECO:0007669"/>
    <property type="project" value="TreeGrafter"/>
</dbReference>
<comment type="subcellular location">
    <subcellularLocation>
        <location evidence="1">Cytoplasm</location>
        <location evidence="1">Cytoskeleton</location>
    </subcellularLocation>
</comment>
<sequence length="908" mass="104402">MVKIVKPPQESHIQVVLRCRPINETERKHGSYRVVDANQPKKEVTVELEKHNKNSTHLIRVFFQVFGPKAKQIEVYKSVVQPILDEVLMGYNCTVFADPLAGVIPRAMHQIFEKLNSQKVEFSVRVSFLELYNEELFDLLTSQDDIQRLRIFEDSARKGSVVIQGLEEVVVHNKDEVYSILERGAAKRQTAATLMNAHSSRSHSVFSVTIHIKENSIDGEELLKTGKLNMVDLAGSENIGRSGAVDKRAREAGNINQSLLTLGRVITALVEHAPHVPYRESKLTRLLQDSLGGRTKTSIIATVSPSSCNVEETLSTLDYAHRAKHITNRPEVNQKLTKKALIKEYTEEIERLRRDLVAAREKNGIYISEENYRAMENQLASQDGSIKDFLEKIAALEEEIRKVNELFDETKAELEERTEQLDLTKNQLDETTDTLRTTEKNLKDTTQDRDEQQYLVKKHVETEVVLTDDAKKIMHVADESTADVDGLHAKLDRKKKVEASNKTAKEIFQEDFGECITTMKTSQADYCELQTMFCTTIKDEFSKAMKSRSAEVTSLRDTLSQLVEKVKQKTEQTKEEMKDNTQRRKTALTETHSFTEEFRQEQANLVSDFLSKELLPVLEEHQKSIEAHTASLNTWDQDFKQKTDLQKTIVEEHLQKSAQQYDRLEEMVSKYSEEQLEHIKSLHGDVENIMEDEQQREETFMAEMKSLIDGFQRQREERIVKQREQVLRAVTVPKEHTTSFKSEVKQYQADIQKKDEDFASEFVKEQEELLSDCNVHVSKTTSFLNDMKEAGAKTKELITDVEERLSGAHKQHVTEVEERVKVHMKDTQQCWRNRLKWSNVDSILSLYSQGMVQELSEDHRKADEVISMRHSEETERVNCWSRTVDDNRQSCTSVSESLLTAVISTKTG</sequence>
<dbReference type="PROSITE" id="PS50192">
    <property type="entry name" value="T_SNARE"/>
    <property type="match status" value="1"/>
</dbReference>
<dbReference type="SMART" id="SM00129">
    <property type="entry name" value="KISc"/>
    <property type="match status" value="1"/>
</dbReference>
<keyword evidence="6 10" id="KW-0505">Motor protein</keyword>
<evidence type="ECO:0000256" key="1">
    <source>
        <dbReference type="ARBA" id="ARBA00004245"/>
    </source>
</evidence>
<evidence type="ECO:0000256" key="3">
    <source>
        <dbReference type="ARBA" id="ARBA00022701"/>
    </source>
</evidence>
<dbReference type="GO" id="GO:0008574">
    <property type="term" value="F:plus-end-directed microtubule motor activity"/>
    <property type="evidence" value="ECO:0007669"/>
    <property type="project" value="TreeGrafter"/>
</dbReference>
<evidence type="ECO:0000313" key="14">
    <source>
        <dbReference type="EMBL" id="PIK53711.1"/>
    </source>
</evidence>
<dbReference type="PROSITE" id="PS50067">
    <property type="entry name" value="KINESIN_MOTOR_2"/>
    <property type="match status" value="1"/>
</dbReference>
<dbReference type="AlphaFoldDB" id="A0A2G8L0E6"/>
<reference evidence="14 15" key="1">
    <citation type="journal article" date="2017" name="PLoS Biol.">
        <title>The sea cucumber genome provides insights into morphological evolution and visceral regeneration.</title>
        <authorList>
            <person name="Zhang X."/>
            <person name="Sun L."/>
            <person name="Yuan J."/>
            <person name="Sun Y."/>
            <person name="Gao Y."/>
            <person name="Zhang L."/>
            <person name="Li S."/>
            <person name="Dai H."/>
            <person name="Hamel J.F."/>
            <person name="Liu C."/>
            <person name="Yu Y."/>
            <person name="Liu S."/>
            <person name="Lin W."/>
            <person name="Guo K."/>
            <person name="Jin S."/>
            <person name="Xu P."/>
            <person name="Storey K.B."/>
            <person name="Huan P."/>
            <person name="Zhang T."/>
            <person name="Zhou Y."/>
            <person name="Zhang J."/>
            <person name="Lin C."/>
            <person name="Li X."/>
            <person name="Xing L."/>
            <person name="Huo D."/>
            <person name="Sun M."/>
            <person name="Wang L."/>
            <person name="Mercier A."/>
            <person name="Li F."/>
            <person name="Yang H."/>
            <person name="Xiang J."/>
        </authorList>
    </citation>
    <scope>NUCLEOTIDE SEQUENCE [LARGE SCALE GENOMIC DNA]</scope>
    <source>
        <strain evidence="14">Shaxun</strain>
        <tissue evidence="14">Muscle</tissue>
    </source>
</reference>
<evidence type="ECO:0000313" key="15">
    <source>
        <dbReference type="Proteomes" id="UP000230750"/>
    </source>
</evidence>
<dbReference type="PANTHER" id="PTHR47970">
    <property type="entry name" value="KINESIN-LIKE PROTEIN KIF11"/>
    <property type="match status" value="1"/>
</dbReference>
<feature type="coiled-coil region" evidence="11">
    <location>
        <begin position="552"/>
        <end position="583"/>
    </location>
</feature>
<dbReference type="Proteomes" id="UP000230750">
    <property type="component" value="Unassembled WGS sequence"/>
</dbReference>
<dbReference type="InterPro" id="IPR027417">
    <property type="entry name" value="P-loop_NTPase"/>
</dbReference>
<gene>
    <name evidence="14" type="ORF">BSL78_09380</name>
</gene>
<dbReference type="Gene3D" id="3.40.850.10">
    <property type="entry name" value="Kinesin motor domain"/>
    <property type="match status" value="1"/>
</dbReference>
<organism evidence="14 15">
    <name type="scientific">Stichopus japonicus</name>
    <name type="common">Sea cucumber</name>
    <dbReference type="NCBI Taxonomy" id="307972"/>
    <lineage>
        <taxon>Eukaryota</taxon>
        <taxon>Metazoa</taxon>
        <taxon>Echinodermata</taxon>
        <taxon>Eleutherozoa</taxon>
        <taxon>Echinozoa</taxon>
        <taxon>Holothuroidea</taxon>
        <taxon>Aspidochirotacea</taxon>
        <taxon>Aspidochirotida</taxon>
        <taxon>Stichopodidae</taxon>
        <taxon>Apostichopus</taxon>
    </lineage>
</organism>
<evidence type="ECO:0000256" key="2">
    <source>
        <dbReference type="ARBA" id="ARBA00022490"/>
    </source>
</evidence>
<dbReference type="GO" id="GO:0072686">
    <property type="term" value="C:mitotic spindle"/>
    <property type="evidence" value="ECO:0007669"/>
    <property type="project" value="TreeGrafter"/>
</dbReference>
<dbReference type="PRINTS" id="PR00380">
    <property type="entry name" value="KINESINHEAVY"/>
</dbReference>
<comment type="caution">
    <text evidence="14">The sequence shown here is derived from an EMBL/GenBank/DDBJ whole genome shotgun (WGS) entry which is preliminary data.</text>
</comment>
<keyword evidence="2" id="KW-0963">Cytoplasm</keyword>
<dbReference type="STRING" id="307972.A0A2G8L0E6"/>
<dbReference type="GO" id="GO:0007018">
    <property type="term" value="P:microtubule-based movement"/>
    <property type="evidence" value="ECO:0007669"/>
    <property type="project" value="InterPro"/>
</dbReference>
<dbReference type="FunFam" id="3.40.850.10:FF:000019">
    <property type="entry name" value="Kinesin-like protein KIN-5D"/>
    <property type="match status" value="1"/>
</dbReference>
<dbReference type="InterPro" id="IPR000727">
    <property type="entry name" value="T_SNARE_dom"/>
</dbReference>
<evidence type="ECO:0000256" key="10">
    <source>
        <dbReference type="RuleBase" id="RU000394"/>
    </source>
</evidence>
<keyword evidence="7" id="KW-0206">Cytoskeleton</keyword>
<protein>
    <recommendedName>
        <fullName evidence="10">Kinesin-like protein</fullName>
    </recommendedName>
</protein>
<dbReference type="GO" id="GO:0051231">
    <property type="term" value="P:spindle elongation"/>
    <property type="evidence" value="ECO:0007669"/>
    <property type="project" value="TreeGrafter"/>
</dbReference>